<evidence type="ECO:0000313" key="3">
    <source>
        <dbReference type="Proteomes" id="UP001143747"/>
    </source>
</evidence>
<feature type="region of interest" description="Disordered" evidence="1">
    <location>
        <begin position="1"/>
        <end position="51"/>
    </location>
</feature>
<keyword evidence="3" id="KW-1185">Reference proteome</keyword>
<evidence type="ECO:0000313" key="2">
    <source>
        <dbReference type="EMBL" id="MDE4907156.1"/>
    </source>
</evidence>
<reference evidence="2" key="1">
    <citation type="submission" date="2022-01" db="EMBL/GenBank/DDBJ databases">
        <title>Draft genome of Methanogenium marinum DSM 15558.</title>
        <authorList>
            <person name="Chen S.-C."/>
            <person name="You Y.-T."/>
        </authorList>
    </citation>
    <scope>NUCLEOTIDE SEQUENCE</scope>
    <source>
        <strain evidence="2">DSM 15558</strain>
    </source>
</reference>
<proteinExistence type="predicted"/>
<name>A0A9Q4KRK5_9EURY</name>
<dbReference type="RefSeq" id="WP_274923820.1">
    <property type="nucleotide sequence ID" value="NZ_JAKELO010000002.1"/>
</dbReference>
<sequence length="61" mass="6816">MAEEYRMGHFQDNSSFFQRRKQTSPPKRGLNGSDGVGITSSLQGGSSFPPETVKCHCFDYL</sequence>
<organism evidence="2 3">
    <name type="scientific">Methanogenium marinum</name>
    <dbReference type="NCBI Taxonomy" id="348610"/>
    <lineage>
        <taxon>Archaea</taxon>
        <taxon>Methanobacteriati</taxon>
        <taxon>Methanobacteriota</taxon>
        <taxon>Stenosarchaea group</taxon>
        <taxon>Methanomicrobia</taxon>
        <taxon>Methanomicrobiales</taxon>
        <taxon>Methanomicrobiaceae</taxon>
        <taxon>Methanogenium</taxon>
    </lineage>
</organism>
<dbReference type="Proteomes" id="UP001143747">
    <property type="component" value="Unassembled WGS sequence"/>
</dbReference>
<protein>
    <submittedName>
        <fullName evidence="2">Uncharacterized protein</fullName>
    </submittedName>
</protein>
<dbReference type="EMBL" id="JAKELO010000002">
    <property type="protein sequence ID" value="MDE4907156.1"/>
    <property type="molecule type" value="Genomic_DNA"/>
</dbReference>
<evidence type="ECO:0000256" key="1">
    <source>
        <dbReference type="SAM" id="MobiDB-lite"/>
    </source>
</evidence>
<accession>A0A9Q4KRK5</accession>
<gene>
    <name evidence="2" type="ORF">L0665_00745</name>
</gene>
<comment type="caution">
    <text evidence="2">The sequence shown here is derived from an EMBL/GenBank/DDBJ whole genome shotgun (WGS) entry which is preliminary data.</text>
</comment>
<dbReference type="AlphaFoldDB" id="A0A9Q4KRK5"/>